<dbReference type="KEGG" id="fma:FMG_P0150"/>
<keyword evidence="1" id="KW-0614">Plasmid</keyword>
<accession>B0S4K8</accession>
<dbReference type="EMBL" id="AP008972">
    <property type="protein sequence ID" value="BAG09199.1"/>
    <property type="molecule type" value="Genomic_DNA"/>
</dbReference>
<dbReference type="Gene3D" id="2.40.260.10">
    <property type="entry name" value="Sortase"/>
    <property type="match status" value="1"/>
</dbReference>
<reference evidence="1 2" key="1">
    <citation type="journal article" date="2008" name="DNA Res.">
        <title>Complete genome sequence of Finegoldia magna, an anaerobic opportunistic pathogen.</title>
        <authorList>
            <person name="Goto T."/>
            <person name="Yamashita A."/>
            <person name="Hirakawa H."/>
            <person name="Matsutani M."/>
            <person name="Todo K."/>
            <person name="Ohshima K."/>
            <person name="Toh H."/>
            <person name="Miyamoto K."/>
            <person name="Kuhara S."/>
            <person name="Hattori M."/>
            <person name="Shimizu T."/>
            <person name="Akimoto S."/>
        </authorList>
    </citation>
    <scope>NUCLEOTIDE SEQUENCE [LARGE SCALE GENOMIC DNA]</scope>
    <source>
        <strain evidence="2">ATCC 29328 / DSM 20472 / WAL 2508</strain>
        <plasmid evidence="1 2">pFMC</plasmid>
    </source>
</reference>
<dbReference type="Proteomes" id="UP000001319">
    <property type="component" value="Plasmid pFMC"/>
</dbReference>
<keyword evidence="2" id="KW-1185">Reference proteome</keyword>
<sequence>MFKKILISLILSILIIVGLYNAEQFVSNVEDDKYIKKTELADFKKPENLKDISFNKTSSIIDNDALTKANKDYIGWLTIEGTNINTPVVKSDFYFRKNFKKKYSLAGTPFIPKYNPESNIKSIFGHNLGYGRTDAFHDITNYSDKNYYNSHQTVYFTENKVKGNKYKVVAFLNYSTENKFNYLDVNFKTSKDFVDWKLNIKNLSKYTDENFENIQFNNGKILILSTCHSTTWSDDGIRSVLICYSPERLKNINIDYYNSTDL</sequence>
<organism evidence="1 2">
    <name type="scientific">Finegoldia magna (strain ATCC 29328 / DSM 20472 / WAL 2508)</name>
    <name type="common">Peptostreptococcus magnus</name>
    <dbReference type="NCBI Taxonomy" id="334413"/>
    <lineage>
        <taxon>Bacteria</taxon>
        <taxon>Bacillati</taxon>
        <taxon>Bacillota</taxon>
        <taxon>Tissierellia</taxon>
        <taxon>Tissierellales</taxon>
        <taxon>Peptoniphilaceae</taxon>
        <taxon>Finegoldia</taxon>
    </lineage>
</organism>
<dbReference type="SUPFAM" id="SSF63817">
    <property type="entry name" value="Sortase"/>
    <property type="match status" value="1"/>
</dbReference>
<proteinExistence type="predicted"/>
<evidence type="ECO:0000313" key="2">
    <source>
        <dbReference type="Proteomes" id="UP000001319"/>
    </source>
</evidence>
<dbReference type="HOGENOM" id="CLU_1123925_0_0_9"/>
<protein>
    <submittedName>
        <fullName evidence="1">Putative sortase family protein</fullName>
    </submittedName>
</protein>
<gene>
    <name evidence="1" type="ordered locus">FMG_P0150</name>
</gene>
<name>B0S4K8_FINM2</name>
<dbReference type="InterPro" id="IPR009835">
    <property type="entry name" value="SrtB"/>
</dbReference>
<dbReference type="CDD" id="cd05826">
    <property type="entry name" value="Sortase_B"/>
    <property type="match status" value="1"/>
</dbReference>
<geneLocation type="plasmid" evidence="1 2">
    <name>pFMC</name>
</geneLocation>
<dbReference type="AlphaFoldDB" id="B0S4K8"/>
<dbReference type="InterPro" id="IPR023365">
    <property type="entry name" value="Sortase_dom-sf"/>
</dbReference>
<dbReference type="RefSeq" id="WP_012289962.1">
    <property type="nucleotide sequence ID" value="NC_010371.1"/>
</dbReference>
<evidence type="ECO:0000313" key="1">
    <source>
        <dbReference type="EMBL" id="BAG09199.1"/>
    </source>
</evidence>
<dbReference type="eggNOG" id="COG4509">
    <property type="taxonomic scope" value="Bacteria"/>
</dbReference>